<name>A0A9X0HHK3_SOLP1</name>
<reference evidence="2 3" key="1">
    <citation type="submission" date="2015-11" db="EMBL/GenBank/DDBJ databases">
        <title>Solirubrum puertoriconensis gen. nov. an environmental bacteria isolated in Puerto Rico.</title>
        <authorList>
            <person name="Cuebas-Irizarry M.F."/>
            <person name="Montalvo-Rodriguez R."/>
        </authorList>
    </citation>
    <scope>NUCLEOTIDE SEQUENCE [LARGE SCALE GENOMIC DNA]</scope>
    <source>
        <strain evidence="2 3">MC1A</strain>
    </source>
</reference>
<keyword evidence="3" id="KW-1185">Reference proteome</keyword>
<sequence>MKRAVISALLLLMPLYWLRAQSSPGRYEQVALNFFVKKILPEYGFGLAFCGEISPRLSQFSYMPSCFAPADFAFRDQLNRTATNAGAGQSVALTWTSPQLKRGCRVRRKQPLLEVFTATALNGVYYVLLYTRGRHGATHYMFEISKEEHVVRWCQKSEVF</sequence>
<accession>A0A9X0HHK3</accession>
<feature type="signal peptide" evidence="1">
    <location>
        <begin position="1"/>
        <end position="19"/>
    </location>
</feature>
<comment type="caution">
    <text evidence="2">The sequence shown here is derived from an EMBL/GenBank/DDBJ whole genome shotgun (WGS) entry which is preliminary data.</text>
</comment>
<evidence type="ECO:0000313" key="3">
    <source>
        <dbReference type="Proteomes" id="UP000054223"/>
    </source>
</evidence>
<dbReference type="RefSeq" id="WP_149867255.1">
    <property type="nucleotide sequence ID" value="NZ_LNAL01000008.1"/>
</dbReference>
<protein>
    <submittedName>
        <fullName evidence="2">Uncharacterized protein</fullName>
    </submittedName>
</protein>
<organism evidence="2 3">
    <name type="scientific">Solirubrum puertoriconensis</name>
    <dbReference type="NCBI Taxonomy" id="1751427"/>
    <lineage>
        <taxon>Bacteria</taxon>
        <taxon>Pseudomonadati</taxon>
        <taxon>Bacteroidota</taxon>
        <taxon>Cytophagia</taxon>
        <taxon>Cytophagales</taxon>
    </lineage>
</organism>
<dbReference type="AlphaFoldDB" id="A0A9X0HHK3"/>
<proteinExistence type="predicted"/>
<dbReference type="EMBL" id="LNAL01000008">
    <property type="protein sequence ID" value="KUG06033.1"/>
    <property type="molecule type" value="Genomic_DNA"/>
</dbReference>
<evidence type="ECO:0000313" key="2">
    <source>
        <dbReference type="EMBL" id="KUG06033.1"/>
    </source>
</evidence>
<gene>
    <name evidence="2" type="ORF">ASU33_01300</name>
</gene>
<evidence type="ECO:0000256" key="1">
    <source>
        <dbReference type="SAM" id="SignalP"/>
    </source>
</evidence>
<dbReference type="OrthoDB" id="981939at2"/>
<dbReference type="Proteomes" id="UP000054223">
    <property type="component" value="Unassembled WGS sequence"/>
</dbReference>
<feature type="chain" id="PRO_5040817965" evidence="1">
    <location>
        <begin position="20"/>
        <end position="160"/>
    </location>
</feature>
<keyword evidence="1" id="KW-0732">Signal</keyword>